<dbReference type="GeneID" id="36325165"/>
<dbReference type="Proteomes" id="UP000194127">
    <property type="component" value="Unassembled WGS sequence"/>
</dbReference>
<evidence type="ECO:0000313" key="2">
    <source>
        <dbReference type="Proteomes" id="UP000194127"/>
    </source>
</evidence>
<reference evidence="1 2" key="1">
    <citation type="submission" date="2017-04" db="EMBL/GenBank/DDBJ databases">
        <title>Genome Sequence of the Model Brown-Rot Fungus Postia placenta SB12.</title>
        <authorList>
            <consortium name="DOE Joint Genome Institute"/>
            <person name="Gaskell J."/>
            <person name="Kersten P."/>
            <person name="Larrondo L.F."/>
            <person name="Canessa P."/>
            <person name="Martinez D."/>
            <person name="Hibbett D."/>
            <person name="Schmoll M."/>
            <person name="Kubicek C.P."/>
            <person name="Martinez A.T."/>
            <person name="Yadav J."/>
            <person name="Master E."/>
            <person name="Magnuson J.K."/>
            <person name="James T."/>
            <person name="Yaver D."/>
            <person name="Berka R."/>
            <person name="Labutti K."/>
            <person name="Lipzen A."/>
            <person name="Aerts A."/>
            <person name="Barry K."/>
            <person name="Henrissat B."/>
            <person name="Blanchette R."/>
            <person name="Grigoriev I."/>
            <person name="Cullen D."/>
        </authorList>
    </citation>
    <scope>NUCLEOTIDE SEQUENCE [LARGE SCALE GENOMIC DNA]</scope>
    <source>
        <strain evidence="1 2">MAD-698-R-SB12</strain>
    </source>
</reference>
<protein>
    <submittedName>
        <fullName evidence="1">Uncharacterized protein</fullName>
    </submittedName>
</protein>
<name>A0A1X6NGJ1_9APHY</name>
<sequence>MSSVTGTARRICSCLTLARTAFAPIRNHVSRSLFPPLSPCHFAPVVNPDTLPISETPSYYPAFIVFVNVAAIAMQRTLPPKTTDWQDKSTFIRLAFKTGINTSSGQLAETFFGVGTASLKKLTRDDLVRYYWIVVFNNAELYGGCVLGEFRDRERRCAELRQISALE</sequence>
<gene>
    <name evidence="1" type="ORF">POSPLADRAFT_1051873</name>
</gene>
<evidence type="ECO:0000313" key="1">
    <source>
        <dbReference type="EMBL" id="OSX67747.1"/>
    </source>
</evidence>
<keyword evidence="2" id="KW-1185">Reference proteome</keyword>
<proteinExistence type="predicted"/>
<dbReference type="EMBL" id="KZ110591">
    <property type="protein sequence ID" value="OSX67747.1"/>
    <property type="molecule type" value="Genomic_DNA"/>
</dbReference>
<accession>A0A1X6NGJ1</accession>
<dbReference type="OrthoDB" id="58557at2759"/>
<organism evidence="1 2">
    <name type="scientific">Postia placenta MAD-698-R-SB12</name>
    <dbReference type="NCBI Taxonomy" id="670580"/>
    <lineage>
        <taxon>Eukaryota</taxon>
        <taxon>Fungi</taxon>
        <taxon>Dikarya</taxon>
        <taxon>Basidiomycota</taxon>
        <taxon>Agaricomycotina</taxon>
        <taxon>Agaricomycetes</taxon>
        <taxon>Polyporales</taxon>
        <taxon>Adustoporiaceae</taxon>
        <taxon>Rhodonia</taxon>
    </lineage>
</organism>
<dbReference type="RefSeq" id="XP_024344541.1">
    <property type="nucleotide sequence ID" value="XM_024480215.1"/>
</dbReference>
<dbReference type="AlphaFoldDB" id="A0A1X6NGJ1"/>